<dbReference type="EMBL" id="GG730045">
    <property type="protein sequence ID" value="EEZ92924.1"/>
    <property type="molecule type" value="Genomic_DNA"/>
</dbReference>
<dbReference type="Gene3D" id="3.10.50.40">
    <property type="match status" value="1"/>
</dbReference>
<dbReference type="PANTHER" id="PTHR47245:SF2">
    <property type="entry name" value="PEPTIDYL-PROLYL CIS-TRANS ISOMERASE HP_0175-RELATED"/>
    <property type="match status" value="1"/>
</dbReference>
<keyword evidence="2" id="KW-0413">Isomerase</keyword>
<protein>
    <submittedName>
        <fullName evidence="2">PpiC-type peptidyl-prolyl cis-trans isomerase</fullName>
    </submittedName>
</protein>
<dbReference type="PROSITE" id="PS01096">
    <property type="entry name" value="PPIC_PPIASE_1"/>
    <property type="match status" value="1"/>
</dbReference>
<proteinExistence type="predicted"/>
<dbReference type="AlphaFoldDB" id="D2EFB9"/>
<evidence type="ECO:0000313" key="2">
    <source>
        <dbReference type="EMBL" id="EEZ92924.1"/>
    </source>
</evidence>
<organism evidence="2 3">
    <name type="scientific">Candidatus Parvarchaeum acidiphilum ARMAN-4</name>
    <dbReference type="NCBI Taxonomy" id="662760"/>
    <lineage>
        <taxon>Archaea</taxon>
        <taxon>Candidatus Parvarchaeota</taxon>
        <taxon>Candidatus Parvarchaeum</taxon>
    </lineage>
</organism>
<dbReference type="Pfam" id="PF13616">
    <property type="entry name" value="Rotamase_3"/>
    <property type="match status" value="1"/>
</dbReference>
<name>D2EFB9_PARA4</name>
<dbReference type="PANTHER" id="PTHR47245">
    <property type="entry name" value="PEPTIDYLPROLYL ISOMERASE"/>
    <property type="match status" value="1"/>
</dbReference>
<dbReference type="InterPro" id="IPR023058">
    <property type="entry name" value="PPIase_PpiC_CS"/>
</dbReference>
<dbReference type="SUPFAM" id="SSF54534">
    <property type="entry name" value="FKBP-like"/>
    <property type="match status" value="1"/>
</dbReference>
<evidence type="ECO:0000259" key="1">
    <source>
        <dbReference type="PROSITE" id="PS50198"/>
    </source>
</evidence>
<feature type="domain" description="PpiC" evidence="1">
    <location>
        <begin position="2"/>
        <end position="91"/>
    </location>
</feature>
<dbReference type="PROSITE" id="PS50198">
    <property type="entry name" value="PPIC_PPIASE_2"/>
    <property type="match status" value="1"/>
</dbReference>
<dbReference type="InterPro" id="IPR050245">
    <property type="entry name" value="PrsA_foldase"/>
</dbReference>
<dbReference type="InterPro" id="IPR046357">
    <property type="entry name" value="PPIase_dom_sf"/>
</dbReference>
<sequence length="91" mass="10410">MVDKIRCAHILVKKQSLAYSILERINKGESFSKLAEEFSIDSSRRRGGELGYFGRGIMVKEFEKAAFSLNKGQISQPIKTQFGYHIIKRLD</sequence>
<evidence type="ECO:0000313" key="3">
    <source>
        <dbReference type="Proteomes" id="UP000009375"/>
    </source>
</evidence>
<gene>
    <name evidence="2" type="ORF">BJBARM4_0437</name>
</gene>
<dbReference type="GO" id="GO:0003755">
    <property type="term" value="F:peptidyl-prolyl cis-trans isomerase activity"/>
    <property type="evidence" value="ECO:0007669"/>
    <property type="project" value="InterPro"/>
</dbReference>
<dbReference type="InterPro" id="IPR000297">
    <property type="entry name" value="PPIase_PpiC"/>
</dbReference>
<reference evidence="2 3" key="1">
    <citation type="journal article" date="2010" name="Proc. Natl. Acad. Sci. U.S.A.">
        <title>Enigmatic, ultrasmall, uncultivated Archaea.</title>
        <authorList>
            <person name="Baker B.J."/>
            <person name="Comolli L.R."/>
            <person name="Dick G.J."/>
            <person name="Hauser L.J."/>
            <person name="Hyatt D."/>
            <person name="Dill B.D."/>
            <person name="Land M.L."/>
            <person name="Verberkmoes N.C."/>
            <person name="Hettich R.L."/>
            <person name="Banfield J.F."/>
        </authorList>
    </citation>
    <scope>NUCLEOTIDE SEQUENCE [LARGE SCALE GENOMIC DNA]</scope>
</reference>
<accession>D2EFB9</accession>
<dbReference type="Proteomes" id="UP000009375">
    <property type="component" value="Unassembled WGS sequence"/>
</dbReference>